<gene>
    <name evidence="6" type="ORF">RRG08_030344</name>
</gene>
<dbReference type="Pfam" id="PF04326">
    <property type="entry name" value="SLFN_AlbA_2"/>
    <property type="match status" value="1"/>
</dbReference>
<evidence type="ECO:0000256" key="3">
    <source>
        <dbReference type="ARBA" id="ARBA00022840"/>
    </source>
</evidence>
<dbReference type="Proteomes" id="UP001283361">
    <property type="component" value="Unassembled WGS sequence"/>
</dbReference>
<sequence length="962" mass="108056">MSALTEVYRHNHEYGDVMLSCPVYISKGIHTMENKLVLKHVCALLNSGGGILVMENLDFNQGTQSKSLDEWWSGMECNFATILSGDDICNYLDFVGNFDDPHFYLFVKSAEHLCTLDYHCRLPTDTATHSVTYASAVKLCTRQGTSRPLSSLPTIPTTFVYGKTEETLKQEGKQIQFKNLSSTSKSLPDKVVYYSSKYISAFANHEGGHIYFGIEDTSASVMGQEMTEEDEVRVDLLIQKKLNSMIWGDTKLKPSKGVHWNIKFLPVLKSPRGRRNVIVISICKMFGGVFMACPESYFITQEEASSTSNCHTSRKLEFDEWKTELLNHSRDIKGLRTRFIKLNLMTPQSHLVFSLPHTLELSKQKVIHLSTAFNIHPRNTLHFIKNEFERRGLRKVCEEFVGEDHLALSLDTWSLEIDLNSKPDTVGACVAVFSARRGLHVIAIATSVTQTKIEWNFVVDLAIQFKKILVQHGGCNRHLGFKCHVVDISTPSSFEFFKIATAQDIYPPTFSIQGEAMNDILSALAISIASYKPFSHSSPDSETDHYFLLTCDQLELLWSHHLTKELWVHGPPGCGKTIAAMEMMRILRQRGCKKQELLYVAENVLLCAYVRSFNLGTVVCRRELMHDFKDIKIFSQKYGAVKNVIVDEAQNFKDRDGDWYSLLEKMSQQNCKGSLEVNSGYFWVFMDYAQKVHKFKAGLPNLIGKNNFMLREISRNSQEIYTYARKFMDAPSEGSPDSDGFPGCFQDSACYLGHDYSSGNAVNVVKCNLSSLEALLGQILKQCIEKEGRDLQDVAVLASKKREAMTIKQNLKGSSLKAMKNSSDAINNPVFSVSHLSQDAGGQSPPNVSSQASFSKTFISERDRELEGPKSIEDECGIINYQRTTPTEKSCSSAGGSSPLLISTVKEFSGLDKPVIIGVDPHTNQSHADLDKFLLNLVTRAKDQLIILTTSDELMKKLSIKR</sequence>
<accession>A0AAE1CZX2</accession>
<dbReference type="SUPFAM" id="SSF52540">
    <property type="entry name" value="P-loop containing nucleoside triphosphate hydrolases"/>
    <property type="match status" value="1"/>
</dbReference>
<keyword evidence="7" id="KW-1185">Reference proteome</keyword>
<evidence type="ECO:0000259" key="5">
    <source>
        <dbReference type="Pfam" id="PF09848"/>
    </source>
</evidence>
<dbReference type="InterPro" id="IPR018647">
    <property type="entry name" value="SLFN_3-like_DNA/RNA_helicase"/>
</dbReference>
<proteinExistence type="inferred from homology"/>
<organism evidence="6 7">
    <name type="scientific">Elysia crispata</name>
    <name type="common">lettuce slug</name>
    <dbReference type="NCBI Taxonomy" id="231223"/>
    <lineage>
        <taxon>Eukaryota</taxon>
        <taxon>Metazoa</taxon>
        <taxon>Spiralia</taxon>
        <taxon>Lophotrochozoa</taxon>
        <taxon>Mollusca</taxon>
        <taxon>Gastropoda</taxon>
        <taxon>Heterobranchia</taxon>
        <taxon>Euthyneura</taxon>
        <taxon>Panpulmonata</taxon>
        <taxon>Sacoglossa</taxon>
        <taxon>Placobranchoidea</taxon>
        <taxon>Plakobranchidae</taxon>
        <taxon>Elysia</taxon>
    </lineage>
</organism>
<dbReference type="InterPro" id="IPR029684">
    <property type="entry name" value="Schlafen"/>
</dbReference>
<comment type="similarity">
    <text evidence="1">Belongs to the Schlafen family. Subgroup III subfamily.</text>
</comment>
<evidence type="ECO:0000259" key="4">
    <source>
        <dbReference type="Pfam" id="PF04326"/>
    </source>
</evidence>
<dbReference type="Pfam" id="PF09848">
    <property type="entry name" value="SLFN-g3_helicase"/>
    <property type="match status" value="1"/>
</dbReference>
<evidence type="ECO:0000313" key="6">
    <source>
        <dbReference type="EMBL" id="KAK3746934.1"/>
    </source>
</evidence>
<keyword evidence="3" id="KW-0067">ATP-binding</keyword>
<dbReference type="Gene3D" id="3.40.50.300">
    <property type="entry name" value="P-loop containing nucleotide triphosphate hydrolases"/>
    <property type="match status" value="1"/>
</dbReference>
<dbReference type="InterPro" id="IPR027417">
    <property type="entry name" value="P-loop_NTPase"/>
</dbReference>
<dbReference type="Gene3D" id="3.30.950.30">
    <property type="entry name" value="Schlafen, AAA domain"/>
    <property type="match status" value="1"/>
</dbReference>
<dbReference type="InterPro" id="IPR007421">
    <property type="entry name" value="Schlafen_AlbA_2_dom"/>
</dbReference>
<keyword evidence="2" id="KW-0547">Nucleotide-binding</keyword>
<feature type="domain" description="Schlafen group 3-like DNA/RNA helicase" evidence="5">
    <location>
        <begin position="567"/>
        <end position="697"/>
    </location>
</feature>
<dbReference type="AlphaFoldDB" id="A0AAE1CZX2"/>
<name>A0AAE1CZX2_9GAST</name>
<dbReference type="GO" id="GO:0005524">
    <property type="term" value="F:ATP binding"/>
    <property type="evidence" value="ECO:0007669"/>
    <property type="project" value="UniProtKB-KW"/>
</dbReference>
<dbReference type="EMBL" id="JAWDGP010006114">
    <property type="protein sequence ID" value="KAK3746934.1"/>
    <property type="molecule type" value="Genomic_DNA"/>
</dbReference>
<dbReference type="InterPro" id="IPR038461">
    <property type="entry name" value="Schlafen_AlbA_2_dom_sf"/>
</dbReference>
<evidence type="ECO:0000256" key="1">
    <source>
        <dbReference type="ARBA" id="ARBA00010114"/>
    </source>
</evidence>
<evidence type="ECO:0000256" key="2">
    <source>
        <dbReference type="ARBA" id="ARBA00022741"/>
    </source>
</evidence>
<comment type="caution">
    <text evidence="6">The sequence shown here is derived from an EMBL/GenBank/DDBJ whole genome shotgun (WGS) entry which is preliminary data.</text>
</comment>
<evidence type="ECO:0000313" key="7">
    <source>
        <dbReference type="Proteomes" id="UP001283361"/>
    </source>
</evidence>
<protein>
    <submittedName>
        <fullName evidence="6">Uncharacterized protein</fullName>
    </submittedName>
</protein>
<dbReference type="PANTHER" id="PTHR12155:SF30">
    <property type="entry name" value="PROTEIN SLFN14"/>
    <property type="match status" value="1"/>
</dbReference>
<dbReference type="PANTHER" id="PTHR12155">
    <property type="entry name" value="SCHLAFEN"/>
    <property type="match status" value="1"/>
</dbReference>
<feature type="domain" description="Schlafen AlbA-2" evidence="4">
    <location>
        <begin position="171"/>
        <end position="245"/>
    </location>
</feature>
<reference evidence="6" key="1">
    <citation type="journal article" date="2023" name="G3 (Bethesda)">
        <title>A reference genome for the long-term kleptoplast-retaining sea slug Elysia crispata morphotype clarki.</title>
        <authorList>
            <person name="Eastman K.E."/>
            <person name="Pendleton A.L."/>
            <person name="Shaikh M.A."/>
            <person name="Suttiyut T."/>
            <person name="Ogas R."/>
            <person name="Tomko P."/>
            <person name="Gavelis G."/>
            <person name="Widhalm J.R."/>
            <person name="Wisecaver J.H."/>
        </authorList>
    </citation>
    <scope>NUCLEOTIDE SEQUENCE</scope>
    <source>
        <strain evidence="6">ECLA1</strain>
    </source>
</reference>